<dbReference type="Pfam" id="PF02698">
    <property type="entry name" value="DUF218"/>
    <property type="match status" value="1"/>
</dbReference>
<reference evidence="2 3" key="1">
    <citation type="journal article" date="2010" name="Genome Biol. Evol.">
        <title>The sequence of a 1.8-mb bacterial linear plasmid reveals a rich evolutionary reservoir of secondary metabolic pathways.</title>
        <authorList>
            <person name="Medema M.H."/>
            <person name="Trefzer A."/>
            <person name="Kovalchuk A."/>
            <person name="van den Berg M."/>
            <person name="Mueller U."/>
            <person name="Heijne W."/>
            <person name="Wu L."/>
            <person name="Alam M.T."/>
            <person name="Ronning C.M."/>
            <person name="Nierman W.C."/>
            <person name="Bovenberg R.A.L."/>
            <person name="Breitling R."/>
            <person name="Takano E."/>
        </authorList>
    </citation>
    <scope>NUCLEOTIDE SEQUENCE [LARGE SCALE GENOMIC DNA]</scope>
    <source>
        <strain evidence="3">ATCC 27064 / DSM 738 / JCM 4710 / NBRC 13307 / NCIMB 12785 / NRRL 3585 / VKM Ac-602</strain>
    </source>
</reference>
<dbReference type="EMBL" id="CM000913">
    <property type="protein sequence ID" value="EFG07774.1"/>
    <property type="molecule type" value="Genomic_DNA"/>
</dbReference>
<evidence type="ECO:0000313" key="2">
    <source>
        <dbReference type="EMBL" id="EFG07774.1"/>
    </source>
</evidence>
<dbReference type="CDD" id="cd06259">
    <property type="entry name" value="YdcF-like"/>
    <property type="match status" value="1"/>
</dbReference>
<dbReference type="AlphaFoldDB" id="E2PUJ5"/>
<proteinExistence type="predicted"/>
<evidence type="ECO:0000259" key="1">
    <source>
        <dbReference type="Pfam" id="PF02698"/>
    </source>
</evidence>
<gene>
    <name evidence="2" type="ORF">SCLAV_2702</name>
</gene>
<evidence type="ECO:0000313" key="3">
    <source>
        <dbReference type="Proteomes" id="UP000002357"/>
    </source>
</evidence>
<feature type="domain" description="DUF218" evidence="1">
    <location>
        <begin position="56"/>
        <end position="160"/>
    </location>
</feature>
<dbReference type="GO" id="GO:0005886">
    <property type="term" value="C:plasma membrane"/>
    <property type="evidence" value="ECO:0007669"/>
    <property type="project" value="TreeGrafter"/>
</dbReference>
<dbReference type="RefSeq" id="WP_003960996.1">
    <property type="nucleotide sequence ID" value="NZ_CM000913.1"/>
</dbReference>
<dbReference type="InterPro" id="IPR003848">
    <property type="entry name" value="DUF218"/>
</dbReference>
<keyword evidence="3" id="KW-1185">Reference proteome</keyword>
<protein>
    <submittedName>
        <fullName evidence="2">DUF218 domain-containing protein</fullName>
    </submittedName>
</protein>
<dbReference type="GeneID" id="93730745"/>
<dbReference type="eggNOG" id="COG1434">
    <property type="taxonomic scope" value="Bacteria"/>
</dbReference>
<dbReference type="STRING" id="1901.BB341_15000"/>
<dbReference type="PANTHER" id="PTHR30336">
    <property type="entry name" value="INNER MEMBRANE PROTEIN, PROBABLE PERMEASE"/>
    <property type="match status" value="1"/>
</dbReference>
<dbReference type="Gene3D" id="3.40.50.620">
    <property type="entry name" value="HUPs"/>
    <property type="match status" value="1"/>
</dbReference>
<dbReference type="InterPro" id="IPR051599">
    <property type="entry name" value="Cell_Envelope_Assoc"/>
</dbReference>
<organism evidence="2 3">
    <name type="scientific">Streptomyces clavuligerus</name>
    <dbReference type="NCBI Taxonomy" id="1901"/>
    <lineage>
        <taxon>Bacteria</taxon>
        <taxon>Bacillati</taxon>
        <taxon>Actinomycetota</taxon>
        <taxon>Actinomycetes</taxon>
        <taxon>Kitasatosporales</taxon>
        <taxon>Streptomycetaceae</taxon>
        <taxon>Streptomyces</taxon>
    </lineage>
</organism>
<dbReference type="InterPro" id="IPR014729">
    <property type="entry name" value="Rossmann-like_a/b/a_fold"/>
</dbReference>
<name>E2PUJ5_STRCL</name>
<dbReference type="Proteomes" id="UP000002357">
    <property type="component" value="Chromosome"/>
</dbReference>
<accession>E2PUJ5</accession>
<sequence>MARAAGTPPQGAPVPHRTITDAQWSDAHLIWRYHLMGHTPRPCSAAIGLGSHDLGVATAAAGLYHAGLFPVVVFSGGNSPTTAARFPRGEAVHYREHARALGVPDAAILLEARAANTGQNIAFSREVLSTAGTGVDSLLLIAKPYMERRAYATCRKLWPEADVVCASEPLALDDYVTSIGDEKLVVDMLVGDLQRVIEYPGLGFAIEQDVPDDVHDAFERLIRAGFDSRLITT</sequence>
<dbReference type="PANTHER" id="PTHR30336:SF20">
    <property type="entry name" value="DUF218 DOMAIN-CONTAINING PROTEIN"/>
    <property type="match status" value="1"/>
</dbReference>